<gene>
    <name evidence="9" type="primary">ccmH</name>
    <name evidence="9" type="ORF">MACH26_32240</name>
</gene>
<keyword evidence="7" id="KW-0812">Transmembrane</keyword>
<feature type="chain" id="PRO_5041488020" description="Cytochrome c-type biogenesis protein" evidence="7">
    <location>
        <begin position="21"/>
        <end position="158"/>
    </location>
</feature>
<evidence type="ECO:0000313" key="9">
    <source>
        <dbReference type="EMBL" id="BDX07703.1"/>
    </source>
</evidence>
<name>A0AA48HIU7_9ALTE</name>
<dbReference type="Gene3D" id="1.10.8.640">
    <property type="entry name" value="Cytochrome C biogenesis protein"/>
    <property type="match status" value="1"/>
</dbReference>
<proteinExistence type="inferred from homology"/>
<dbReference type="InterPro" id="IPR005616">
    <property type="entry name" value="CcmH/CycL/Ccl2/NrfF_N"/>
</dbReference>
<feature type="domain" description="CcmH/CycL/Ccl2/NrfF N-terminal" evidence="8">
    <location>
        <begin position="9"/>
        <end position="147"/>
    </location>
</feature>
<dbReference type="FunFam" id="1.10.8.640:FF:000001">
    <property type="entry name" value="Cytochrome c-type biogenesis protein"/>
    <property type="match status" value="1"/>
</dbReference>
<keyword evidence="7" id="KW-1133">Transmembrane helix</keyword>
<comment type="function">
    <text evidence="7">Possible subunit of a heme lyase.</text>
</comment>
<dbReference type="PROSITE" id="PS51257">
    <property type="entry name" value="PROKAR_LIPOPROTEIN"/>
    <property type="match status" value="1"/>
</dbReference>
<evidence type="ECO:0000259" key="8">
    <source>
        <dbReference type="Pfam" id="PF03918"/>
    </source>
</evidence>
<evidence type="ECO:0000256" key="3">
    <source>
        <dbReference type="ARBA" id="ARBA00022723"/>
    </source>
</evidence>
<evidence type="ECO:0000256" key="7">
    <source>
        <dbReference type="RuleBase" id="RU364112"/>
    </source>
</evidence>
<dbReference type="AlphaFoldDB" id="A0AA48HIU7"/>
<reference evidence="9" key="1">
    <citation type="submission" date="2023-01" db="EMBL/GenBank/DDBJ databases">
        <title>Complete genome sequence of Planctobacterium marinum strain Dej080120_11.</title>
        <authorList>
            <person name="Ueki S."/>
            <person name="Maruyama F."/>
        </authorList>
    </citation>
    <scope>NUCLEOTIDE SEQUENCE</scope>
    <source>
        <strain evidence="9">Dej080120_11</strain>
    </source>
</reference>
<dbReference type="InterPro" id="IPR038297">
    <property type="entry name" value="CcmH/CycL/NrfF/Ccl2_sf"/>
</dbReference>
<sequence length="158" mass="18473">MIRTRFFILCFMVFSCLASAEEKYEFETEQQRADFMLLSKELRCPKCQNQNIADSNALIANDMKRKVHQLLLEGNSPEEVVAFMKARYGEFVHYQPPMTPLTFWLYFGPVLFVVLCFAYFVMSRRSAVNMTPESKEQEEDSQRLNKLKQAETALKDIS</sequence>
<keyword evidence="6 7" id="KW-0408">Iron</keyword>
<dbReference type="Proteomes" id="UP001333710">
    <property type="component" value="Chromosome"/>
</dbReference>
<dbReference type="GO" id="GO:0046872">
    <property type="term" value="F:metal ion binding"/>
    <property type="evidence" value="ECO:0007669"/>
    <property type="project" value="UniProtKB-KW"/>
</dbReference>
<accession>A0AA48HIU7</accession>
<evidence type="ECO:0000256" key="2">
    <source>
        <dbReference type="ARBA" id="ARBA00022617"/>
    </source>
</evidence>
<dbReference type="CDD" id="cd16378">
    <property type="entry name" value="CcmH_N"/>
    <property type="match status" value="1"/>
</dbReference>
<dbReference type="PANTHER" id="PTHR47870">
    <property type="entry name" value="CYTOCHROME C-TYPE BIOGENESIS PROTEIN CCMH"/>
    <property type="match status" value="1"/>
</dbReference>
<keyword evidence="3 7" id="KW-0479">Metal-binding</keyword>
<organism evidence="9 10">
    <name type="scientific">Planctobacterium marinum</name>
    <dbReference type="NCBI Taxonomy" id="1631968"/>
    <lineage>
        <taxon>Bacteria</taxon>
        <taxon>Pseudomonadati</taxon>
        <taxon>Pseudomonadota</taxon>
        <taxon>Gammaproteobacteria</taxon>
        <taxon>Alteromonadales</taxon>
        <taxon>Alteromonadaceae</taxon>
        <taxon>Planctobacterium</taxon>
    </lineage>
</organism>
<evidence type="ECO:0000313" key="10">
    <source>
        <dbReference type="Proteomes" id="UP001333710"/>
    </source>
</evidence>
<keyword evidence="7" id="KW-0472">Membrane</keyword>
<feature type="transmembrane region" description="Helical" evidence="7">
    <location>
        <begin position="103"/>
        <end position="122"/>
    </location>
</feature>
<dbReference type="GO" id="GO:0005886">
    <property type="term" value="C:plasma membrane"/>
    <property type="evidence" value="ECO:0007669"/>
    <property type="project" value="TreeGrafter"/>
</dbReference>
<dbReference type="PANTHER" id="PTHR47870:SF1">
    <property type="entry name" value="CYTOCHROME C-TYPE BIOGENESIS PROTEIN CCMH"/>
    <property type="match status" value="1"/>
</dbReference>
<keyword evidence="2 7" id="KW-0349">Heme</keyword>
<evidence type="ECO:0000256" key="6">
    <source>
        <dbReference type="ARBA" id="ARBA00023004"/>
    </source>
</evidence>
<dbReference type="KEGG" id="pmaw:MACH26_32240"/>
<dbReference type="Pfam" id="PF03918">
    <property type="entry name" value="CcmH"/>
    <property type="match status" value="1"/>
</dbReference>
<keyword evidence="10" id="KW-1185">Reference proteome</keyword>
<protein>
    <recommendedName>
        <fullName evidence="7">Cytochrome c-type biogenesis protein</fullName>
    </recommendedName>
</protein>
<keyword evidence="4 7" id="KW-0732">Signal</keyword>
<dbReference type="GO" id="GO:0017004">
    <property type="term" value="P:cytochrome complex assembly"/>
    <property type="evidence" value="ECO:0007669"/>
    <property type="project" value="UniProtKB-KW"/>
</dbReference>
<evidence type="ECO:0000256" key="4">
    <source>
        <dbReference type="ARBA" id="ARBA00022729"/>
    </source>
</evidence>
<evidence type="ECO:0000256" key="1">
    <source>
        <dbReference type="ARBA" id="ARBA00010342"/>
    </source>
</evidence>
<dbReference type="RefSeq" id="WP_338293796.1">
    <property type="nucleotide sequence ID" value="NZ_AP027272.1"/>
</dbReference>
<evidence type="ECO:0000256" key="5">
    <source>
        <dbReference type="ARBA" id="ARBA00022748"/>
    </source>
</evidence>
<keyword evidence="5" id="KW-0201">Cytochrome c-type biogenesis</keyword>
<dbReference type="InterPro" id="IPR051263">
    <property type="entry name" value="C-type_cytochrome_biogenesis"/>
</dbReference>
<dbReference type="EMBL" id="AP027272">
    <property type="protein sequence ID" value="BDX07703.1"/>
    <property type="molecule type" value="Genomic_DNA"/>
</dbReference>
<feature type="signal peptide" evidence="7">
    <location>
        <begin position="1"/>
        <end position="20"/>
    </location>
</feature>
<comment type="similarity">
    <text evidence="1 7">Belongs to the CcmH/CycL/Ccl2/NrfF family.</text>
</comment>